<protein>
    <submittedName>
        <fullName evidence="1">MazF family toxin-antitoxin system</fullName>
    </submittedName>
</protein>
<dbReference type="InterPro" id="IPR011067">
    <property type="entry name" value="Plasmid_toxin/cell-grow_inhib"/>
</dbReference>
<dbReference type="AlphaFoldDB" id="A0A4S2BQY8"/>
<comment type="caution">
    <text evidence="1">The sequence shown here is derived from an EMBL/GenBank/DDBJ whole genome shotgun (WGS) entry which is preliminary data.</text>
</comment>
<evidence type="ECO:0000313" key="2">
    <source>
        <dbReference type="Proteomes" id="UP000309117"/>
    </source>
</evidence>
<organism evidence="1 2">
    <name type="scientific">Lactobacillus intestinalis</name>
    <dbReference type="NCBI Taxonomy" id="151781"/>
    <lineage>
        <taxon>Bacteria</taxon>
        <taxon>Bacillati</taxon>
        <taxon>Bacillota</taxon>
        <taxon>Bacilli</taxon>
        <taxon>Lactobacillales</taxon>
        <taxon>Lactobacillaceae</taxon>
        <taxon>Lactobacillus</taxon>
    </lineage>
</organism>
<proteinExistence type="predicted"/>
<dbReference type="RefSeq" id="WP_004045674.1">
    <property type="nucleotide sequence ID" value="NZ_AQFR02000003.1"/>
</dbReference>
<gene>
    <name evidence="1" type="ORF">E5351_01495</name>
</gene>
<name>A0A4S2BQY8_9LACO</name>
<dbReference type="Gene3D" id="2.30.30.110">
    <property type="match status" value="1"/>
</dbReference>
<accession>A0A4S2BQY8</accession>
<dbReference type="Proteomes" id="UP000309117">
    <property type="component" value="Unassembled WGS sequence"/>
</dbReference>
<evidence type="ECO:0000313" key="1">
    <source>
        <dbReference type="EMBL" id="TGY17161.1"/>
    </source>
</evidence>
<dbReference type="EMBL" id="SRYV01000002">
    <property type="protein sequence ID" value="TGY17161.1"/>
    <property type="molecule type" value="Genomic_DNA"/>
</dbReference>
<sequence length="104" mass="12243">MKINDIYTAYVSWTQGGKRRPVLIIQENNTDVLVFKITSKYKSSHVQKYYYPLIDWKISGLVKPSYVDTMSRVRLLKDEVSFYYVGRLSVRDRIGLAEFIENLL</sequence>
<dbReference type="SUPFAM" id="SSF50118">
    <property type="entry name" value="Cell growth inhibitor/plasmid maintenance toxic component"/>
    <property type="match status" value="1"/>
</dbReference>
<reference evidence="1 2" key="1">
    <citation type="submission" date="2019-04" db="EMBL/GenBank/DDBJ databases">
        <title>Microbes associate with the intestines of laboratory mice.</title>
        <authorList>
            <person name="Navarre W."/>
            <person name="Wong E."/>
            <person name="Huang K."/>
            <person name="Tropini C."/>
            <person name="Ng K."/>
            <person name="Yu B."/>
        </authorList>
    </citation>
    <scope>NUCLEOTIDE SEQUENCE [LARGE SCALE GENOMIC DNA]</scope>
    <source>
        <strain evidence="1 2">NM61_E11</strain>
    </source>
</reference>